<feature type="non-terminal residue" evidence="2">
    <location>
        <position position="174"/>
    </location>
</feature>
<dbReference type="Proteomes" id="UP000663879">
    <property type="component" value="Unassembled WGS sequence"/>
</dbReference>
<gene>
    <name evidence="2" type="ORF">OXX778_LOCUS356</name>
</gene>
<reference evidence="2" key="1">
    <citation type="submission" date="2021-02" db="EMBL/GenBank/DDBJ databases">
        <authorList>
            <person name="Nowell W R."/>
        </authorList>
    </citation>
    <scope>NUCLEOTIDE SEQUENCE</scope>
    <source>
        <strain evidence="2">Ploen Becks lab</strain>
    </source>
</reference>
<name>A0A813MAN0_9BILA</name>
<feature type="compositionally biased region" description="Basic and acidic residues" evidence="1">
    <location>
        <begin position="149"/>
        <end position="161"/>
    </location>
</feature>
<organism evidence="2 3">
    <name type="scientific">Brachionus calyciflorus</name>
    <dbReference type="NCBI Taxonomy" id="104777"/>
    <lineage>
        <taxon>Eukaryota</taxon>
        <taxon>Metazoa</taxon>
        <taxon>Spiralia</taxon>
        <taxon>Gnathifera</taxon>
        <taxon>Rotifera</taxon>
        <taxon>Eurotatoria</taxon>
        <taxon>Monogononta</taxon>
        <taxon>Pseudotrocha</taxon>
        <taxon>Ploima</taxon>
        <taxon>Brachionidae</taxon>
        <taxon>Brachionus</taxon>
    </lineage>
</organism>
<evidence type="ECO:0000313" key="2">
    <source>
        <dbReference type="EMBL" id="CAF0706395.1"/>
    </source>
</evidence>
<evidence type="ECO:0000313" key="3">
    <source>
        <dbReference type="Proteomes" id="UP000663879"/>
    </source>
</evidence>
<sequence length="174" mass="19771">MIITSLREPSTKRIGKLPNSLDFSNESLNGTGLITSKKIGVSKKTDNDLFNNKNSKTNEPKRLNYDIRLSKSDKDALLSQKNSAKQTSDGVPVYILSKSNKIYSTDFQEIGSQSSRVNYVKQIEQSERKHPTIKKRHFDSSNRIRSKNSSKESLENLDEKNSTKNFSIDLKEIK</sequence>
<dbReference type="EMBL" id="CAJNOC010000017">
    <property type="protein sequence ID" value="CAF0706395.1"/>
    <property type="molecule type" value="Genomic_DNA"/>
</dbReference>
<keyword evidence="3" id="KW-1185">Reference proteome</keyword>
<feature type="region of interest" description="Disordered" evidence="1">
    <location>
        <begin position="126"/>
        <end position="161"/>
    </location>
</feature>
<evidence type="ECO:0000256" key="1">
    <source>
        <dbReference type="SAM" id="MobiDB-lite"/>
    </source>
</evidence>
<protein>
    <submittedName>
        <fullName evidence="2">Uncharacterized protein</fullName>
    </submittedName>
</protein>
<proteinExistence type="predicted"/>
<dbReference type="AlphaFoldDB" id="A0A813MAN0"/>
<accession>A0A813MAN0</accession>
<comment type="caution">
    <text evidence="2">The sequence shown here is derived from an EMBL/GenBank/DDBJ whole genome shotgun (WGS) entry which is preliminary data.</text>
</comment>